<evidence type="ECO:0000313" key="2">
    <source>
        <dbReference type="Proteomes" id="UP001307849"/>
    </source>
</evidence>
<comment type="caution">
    <text evidence="1">The sequence shown here is derived from an EMBL/GenBank/DDBJ whole genome shotgun (WGS) entry which is preliminary data.</text>
</comment>
<proteinExistence type="predicted"/>
<sequence>MDIEDFFPANPLEPTVKYIGVSQVPFTVPWAKGRVQLCTGFNSQRAQDDDLFVSRSAFQDLAGIPLEYRECQTASIRDESGSTITSSYEKKTFAISASVGGSFLGVSGRGNYEKSVRDNSNKSNISIRADHICGQIEVSRIPQLSKDAIMLLNTSADPLNDFRRTYGDFYVAGCRIGAVNNTSISGELVNESSFEEMHAKLKVKVVLASFEKSIDEVSTSASDSGGLSVAAFDSLTGFYSNFTARTYEDSLKAGDIALANKERAMTIANRVADVLVKEFSIGREQSLCIHQDVVDHLCDRGLVTELLLAPFATLRQYQSLLLRRSRWG</sequence>
<name>A0AAN8P3F3_9PEZI</name>
<evidence type="ECO:0000313" key="1">
    <source>
        <dbReference type="EMBL" id="KAK6497176.1"/>
    </source>
</evidence>
<dbReference type="Proteomes" id="UP001307849">
    <property type="component" value="Unassembled WGS sequence"/>
</dbReference>
<accession>A0AAN8P3F3</accession>
<dbReference type="AlphaFoldDB" id="A0AAN8P3F3"/>
<keyword evidence="2" id="KW-1185">Reference proteome</keyword>
<dbReference type="EMBL" id="JAVHJM010000015">
    <property type="protein sequence ID" value="KAK6497176.1"/>
    <property type="molecule type" value="Genomic_DNA"/>
</dbReference>
<organism evidence="1 2">
    <name type="scientific">Arthrobotrys conoides</name>
    <dbReference type="NCBI Taxonomy" id="74498"/>
    <lineage>
        <taxon>Eukaryota</taxon>
        <taxon>Fungi</taxon>
        <taxon>Dikarya</taxon>
        <taxon>Ascomycota</taxon>
        <taxon>Pezizomycotina</taxon>
        <taxon>Orbiliomycetes</taxon>
        <taxon>Orbiliales</taxon>
        <taxon>Orbiliaceae</taxon>
        <taxon>Arthrobotrys</taxon>
    </lineage>
</organism>
<reference evidence="1 2" key="1">
    <citation type="submission" date="2019-10" db="EMBL/GenBank/DDBJ databases">
        <authorList>
            <person name="Palmer J.M."/>
        </authorList>
    </citation>
    <scope>NUCLEOTIDE SEQUENCE [LARGE SCALE GENOMIC DNA]</scope>
    <source>
        <strain evidence="1 2">TWF506</strain>
    </source>
</reference>
<gene>
    <name evidence="1" type="ORF">TWF506_004651</name>
</gene>
<protein>
    <submittedName>
        <fullName evidence="1">Uncharacterized protein</fullName>
    </submittedName>
</protein>